<feature type="compositionally biased region" description="Acidic residues" evidence="2">
    <location>
        <begin position="242"/>
        <end position="267"/>
    </location>
</feature>
<dbReference type="PANTHER" id="PTHR33768">
    <property type="entry name" value="MIP11318P"/>
    <property type="match status" value="1"/>
</dbReference>
<dbReference type="Gene3D" id="2.60.40.150">
    <property type="entry name" value="C2 domain"/>
    <property type="match status" value="1"/>
</dbReference>
<dbReference type="SUPFAM" id="SSF49562">
    <property type="entry name" value="C2 domain (Calcium/lipid-binding domain, CaLB)"/>
    <property type="match status" value="1"/>
</dbReference>
<protein>
    <recommendedName>
        <fullName evidence="3">C2 domain-containing protein</fullName>
    </recommendedName>
</protein>
<evidence type="ECO:0000256" key="1">
    <source>
        <dbReference type="ARBA" id="ARBA00008315"/>
    </source>
</evidence>
<organism evidence="4">
    <name type="scientific">Percolomonas cosmopolitus</name>
    <dbReference type="NCBI Taxonomy" id="63605"/>
    <lineage>
        <taxon>Eukaryota</taxon>
        <taxon>Discoba</taxon>
        <taxon>Heterolobosea</taxon>
        <taxon>Tetramitia</taxon>
        <taxon>Eutetramitia</taxon>
        <taxon>Percolomonadidae</taxon>
        <taxon>Percolomonas</taxon>
    </lineage>
</organism>
<dbReference type="AlphaFoldDB" id="A0A7S1KQX3"/>
<evidence type="ECO:0000256" key="2">
    <source>
        <dbReference type="SAM" id="MobiDB-lite"/>
    </source>
</evidence>
<evidence type="ECO:0000259" key="3">
    <source>
        <dbReference type="PROSITE" id="PS50004"/>
    </source>
</evidence>
<feature type="region of interest" description="Disordered" evidence="2">
    <location>
        <begin position="182"/>
        <end position="201"/>
    </location>
</feature>
<dbReference type="PROSITE" id="PS50004">
    <property type="entry name" value="C2"/>
    <property type="match status" value="1"/>
</dbReference>
<sequence>MHRAKPTASKLCEKRNKDRAYEIHMKKLRNMKSSLNTKGPKKMPHLKRNLKKLQMEQENFEKIKYENQLLLNKMTDIMEKKYIDNENESSKYVHSLNRESRKRELMKITKENQAILKRIQRKQPVYNHMDWERDRQKNEQYIQNICEYPYAGQRTSMGGRQSLRMSQYGQMPGDHHMQSYEQQMMQEQAQQQQMAQYQEQHEQDMLLEDQNVDDLIDEVDKQLEQAGLKDDEDGADTHDESFEQYDEEDNNAAAQDDDQAATQEEDMTGNTDPAPTTSAGEKRVRLTVISASHLKEDASAFVKVQLAPLEGGEPYEAFKPLETQAQTNTSHPEWNEKFSLQCNMDADAFVFSIYDNTSNELIDTVSQKLSELRFRDVVVVTLKSGANLKFLVEEEE</sequence>
<dbReference type="InterPro" id="IPR035892">
    <property type="entry name" value="C2_domain_sf"/>
</dbReference>
<dbReference type="InterPro" id="IPR000008">
    <property type="entry name" value="C2_dom"/>
</dbReference>
<dbReference type="Pfam" id="PF13879">
    <property type="entry name" value="Hmw_CFAP97"/>
    <property type="match status" value="1"/>
</dbReference>
<feature type="region of interest" description="Disordered" evidence="2">
    <location>
        <begin position="226"/>
        <end position="283"/>
    </location>
</feature>
<reference evidence="4" key="1">
    <citation type="submission" date="2021-01" db="EMBL/GenBank/DDBJ databases">
        <authorList>
            <person name="Corre E."/>
            <person name="Pelletier E."/>
            <person name="Niang G."/>
            <person name="Scheremetjew M."/>
            <person name="Finn R."/>
            <person name="Kale V."/>
            <person name="Holt S."/>
            <person name="Cochrane G."/>
            <person name="Meng A."/>
            <person name="Brown T."/>
            <person name="Cohen L."/>
        </authorList>
    </citation>
    <scope>NUCLEOTIDE SEQUENCE</scope>
    <source>
        <strain evidence="4">WS</strain>
    </source>
</reference>
<dbReference type="PANTHER" id="PTHR33768:SF3">
    <property type="entry name" value="MIP11318P"/>
    <property type="match status" value="1"/>
</dbReference>
<feature type="domain" description="C2" evidence="3">
    <location>
        <begin position="263"/>
        <end position="390"/>
    </location>
</feature>
<dbReference type="SMART" id="SM00239">
    <property type="entry name" value="C2"/>
    <property type="match status" value="1"/>
</dbReference>
<dbReference type="InterPro" id="IPR029488">
    <property type="entry name" value="Hmw/CFAP97"/>
</dbReference>
<accession>A0A7S1KQX3</accession>
<feature type="compositionally biased region" description="Low complexity" evidence="2">
    <location>
        <begin position="182"/>
        <end position="198"/>
    </location>
</feature>
<dbReference type="Pfam" id="PF00168">
    <property type="entry name" value="C2"/>
    <property type="match status" value="1"/>
</dbReference>
<evidence type="ECO:0000313" key="4">
    <source>
        <dbReference type="EMBL" id="CAD9081908.1"/>
    </source>
</evidence>
<proteinExistence type="inferred from homology"/>
<comment type="similarity">
    <text evidence="1">Belongs to the CFAP97 family.</text>
</comment>
<feature type="compositionally biased region" description="Basic and acidic residues" evidence="2">
    <location>
        <begin position="226"/>
        <end position="241"/>
    </location>
</feature>
<dbReference type="InterPro" id="IPR038792">
    <property type="entry name" value="CFAP97D1/2"/>
</dbReference>
<name>A0A7S1KQX3_9EUKA</name>
<feature type="compositionally biased region" description="Polar residues" evidence="2">
    <location>
        <begin position="268"/>
        <end position="279"/>
    </location>
</feature>
<gene>
    <name evidence="4" type="ORF">PCOS0759_LOCUS5148</name>
</gene>
<dbReference type="EMBL" id="HBGD01006201">
    <property type="protein sequence ID" value="CAD9081908.1"/>
    <property type="molecule type" value="Transcribed_RNA"/>
</dbReference>